<dbReference type="InterPro" id="IPR017438">
    <property type="entry name" value="ATP-NAD_kinase_N"/>
</dbReference>
<dbReference type="Proteomes" id="UP000537260">
    <property type="component" value="Unassembled WGS sequence"/>
</dbReference>
<gene>
    <name evidence="10" type="ORF">HNR05_001305</name>
</gene>
<dbReference type="Gene3D" id="2.60.200.40">
    <property type="match status" value="1"/>
</dbReference>
<dbReference type="AlphaFoldDB" id="A0A7Z0EEJ5"/>
<dbReference type="GO" id="GO:0016301">
    <property type="term" value="F:kinase activity"/>
    <property type="evidence" value="ECO:0007669"/>
    <property type="project" value="UniProtKB-KW"/>
</dbReference>
<keyword evidence="7" id="KW-0443">Lipid metabolism</keyword>
<comment type="caution">
    <text evidence="10">The sequence shown here is derived from an EMBL/GenBank/DDBJ whole genome shotgun (WGS) entry which is preliminary data.</text>
</comment>
<dbReference type="InterPro" id="IPR016064">
    <property type="entry name" value="NAD/diacylglycerol_kinase_sf"/>
</dbReference>
<keyword evidence="6" id="KW-0067">ATP-binding</keyword>
<evidence type="ECO:0000256" key="2">
    <source>
        <dbReference type="ARBA" id="ARBA00005983"/>
    </source>
</evidence>
<evidence type="ECO:0000256" key="3">
    <source>
        <dbReference type="ARBA" id="ARBA00022679"/>
    </source>
</evidence>
<protein>
    <submittedName>
        <fullName evidence="10">Diacylglycerol kinase family enzyme</fullName>
    </submittedName>
</protein>
<evidence type="ECO:0000256" key="8">
    <source>
        <dbReference type="ARBA" id="ARBA00023264"/>
    </source>
</evidence>
<dbReference type="Pfam" id="PF00781">
    <property type="entry name" value="DAGK_cat"/>
    <property type="match status" value="1"/>
</dbReference>
<dbReference type="PANTHER" id="PTHR12358">
    <property type="entry name" value="SPHINGOSINE KINASE"/>
    <property type="match status" value="1"/>
</dbReference>
<keyword evidence="3" id="KW-0808">Transferase</keyword>
<reference evidence="10 11" key="1">
    <citation type="submission" date="2020-07" db="EMBL/GenBank/DDBJ databases">
        <title>Sequencing the genomes of 1000 actinobacteria strains.</title>
        <authorList>
            <person name="Klenk H.-P."/>
        </authorList>
    </citation>
    <scope>NUCLEOTIDE SEQUENCE [LARGE SCALE GENOMIC DNA]</scope>
    <source>
        <strain evidence="10 11">LI1</strain>
    </source>
</reference>
<dbReference type="GO" id="GO:0005524">
    <property type="term" value="F:ATP binding"/>
    <property type="evidence" value="ECO:0007669"/>
    <property type="project" value="UniProtKB-KW"/>
</dbReference>
<evidence type="ECO:0000256" key="4">
    <source>
        <dbReference type="ARBA" id="ARBA00022741"/>
    </source>
</evidence>
<comment type="similarity">
    <text evidence="2">Belongs to the diacylglycerol/lipid kinase family.</text>
</comment>
<comment type="cofactor">
    <cofactor evidence="1">
        <name>Mg(2+)</name>
        <dbReference type="ChEBI" id="CHEBI:18420"/>
    </cofactor>
</comment>
<dbReference type="Pfam" id="PF19279">
    <property type="entry name" value="YegS_C"/>
    <property type="match status" value="1"/>
</dbReference>
<evidence type="ECO:0000256" key="6">
    <source>
        <dbReference type="ARBA" id="ARBA00022840"/>
    </source>
</evidence>
<dbReference type="EMBL" id="JACCFM010000001">
    <property type="protein sequence ID" value="NYJ19514.1"/>
    <property type="molecule type" value="Genomic_DNA"/>
</dbReference>
<keyword evidence="8" id="KW-1208">Phospholipid metabolism</keyword>
<keyword evidence="5 10" id="KW-0418">Kinase</keyword>
<dbReference type="InterPro" id="IPR001206">
    <property type="entry name" value="Diacylglycerol_kinase_cat_dom"/>
</dbReference>
<evidence type="ECO:0000313" key="10">
    <source>
        <dbReference type="EMBL" id="NYJ19514.1"/>
    </source>
</evidence>
<keyword evidence="11" id="KW-1185">Reference proteome</keyword>
<sequence length="322" mass="34847">MRATVIYNPVKVELDSLKAAAARAEKRHGWDESLWIATTEEDPGVAQAGEAIENSADVVIAAGGDGTVRAIGEGLHGSGIPLALLPSGTGNLLARNLDLSLRDLDDAVETAFSGVDRPIDVGIIDLRRPESSVDRRAFLVMAGLGIDAQMIENTDPALKKRAGWLAYVTSVVRSLRDGNELHVRYRLGDGATRRSTVHTFIVGNCGSLPANMVLMPDAQIDDGLLDIVMLRPEGALGWVRIWIRVAWENGILRRTRTGRRLLGRSKPIRPLVYEKCATLEASFGRPEKIELDGDAFGEVTAIRVSIDGGGLLVRMPRDETAN</sequence>
<proteinExistence type="inferred from homology"/>
<dbReference type="PANTHER" id="PTHR12358:SF54">
    <property type="entry name" value="SPHINGOSINE KINASE RELATED PROTEIN"/>
    <property type="match status" value="1"/>
</dbReference>
<organism evidence="10 11">
    <name type="scientific">Glaciibacter psychrotolerans</name>
    <dbReference type="NCBI Taxonomy" id="670054"/>
    <lineage>
        <taxon>Bacteria</taxon>
        <taxon>Bacillati</taxon>
        <taxon>Actinomycetota</taxon>
        <taxon>Actinomycetes</taxon>
        <taxon>Micrococcales</taxon>
        <taxon>Microbacteriaceae</taxon>
        <taxon>Glaciibacter</taxon>
    </lineage>
</organism>
<dbReference type="InterPro" id="IPR045540">
    <property type="entry name" value="YegS/DAGK_C"/>
</dbReference>
<dbReference type="InterPro" id="IPR050187">
    <property type="entry name" value="Lipid_Phosphate_FormReg"/>
</dbReference>
<dbReference type="RefSeq" id="WP_179578273.1">
    <property type="nucleotide sequence ID" value="NZ_JACCFM010000001.1"/>
</dbReference>
<evidence type="ECO:0000256" key="7">
    <source>
        <dbReference type="ARBA" id="ARBA00023209"/>
    </source>
</evidence>
<keyword evidence="7" id="KW-0444">Lipid biosynthesis</keyword>
<accession>A0A7Z0EEJ5</accession>
<evidence type="ECO:0000256" key="5">
    <source>
        <dbReference type="ARBA" id="ARBA00022777"/>
    </source>
</evidence>
<dbReference type="SUPFAM" id="SSF111331">
    <property type="entry name" value="NAD kinase/diacylglycerol kinase-like"/>
    <property type="match status" value="1"/>
</dbReference>
<evidence type="ECO:0000256" key="1">
    <source>
        <dbReference type="ARBA" id="ARBA00001946"/>
    </source>
</evidence>
<evidence type="ECO:0000259" key="9">
    <source>
        <dbReference type="PROSITE" id="PS50146"/>
    </source>
</evidence>
<keyword evidence="4" id="KW-0547">Nucleotide-binding</keyword>
<name>A0A7Z0EEJ5_9MICO</name>
<dbReference type="Gene3D" id="3.40.50.10330">
    <property type="entry name" value="Probable inorganic polyphosphate/atp-NAD kinase, domain 1"/>
    <property type="match status" value="1"/>
</dbReference>
<evidence type="ECO:0000313" key="11">
    <source>
        <dbReference type="Proteomes" id="UP000537260"/>
    </source>
</evidence>
<dbReference type="GO" id="GO:0008654">
    <property type="term" value="P:phospholipid biosynthetic process"/>
    <property type="evidence" value="ECO:0007669"/>
    <property type="project" value="UniProtKB-KW"/>
</dbReference>
<feature type="domain" description="DAGKc" evidence="9">
    <location>
        <begin position="1"/>
        <end position="128"/>
    </location>
</feature>
<dbReference type="PROSITE" id="PS50146">
    <property type="entry name" value="DAGK"/>
    <property type="match status" value="1"/>
</dbReference>
<keyword evidence="7" id="KW-0594">Phospholipid biosynthesis</keyword>